<protein>
    <submittedName>
        <fullName evidence="1">Uncharacterized protein</fullName>
    </submittedName>
</protein>
<dbReference type="EMBL" id="CM042883">
    <property type="protein sequence ID" value="KAI4377841.1"/>
    <property type="molecule type" value="Genomic_DNA"/>
</dbReference>
<accession>A0ACB9RJ46</accession>
<gene>
    <name evidence="1" type="ORF">MLD38_015411</name>
</gene>
<organism evidence="1 2">
    <name type="scientific">Melastoma candidum</name>
    <dbReference type="NCBI Taxonomy" id="119954"/>
    <lineage>
        <taxon>Eukaryota</taxon>
        <taxon>Viridiplantae</taxon>
        <taxon>Streptophyta</taxon>
        <taxon>Embryophyta</taxon>
        <taxon>Tracheophyta</taxon>
        <taxon>Spermatophyta</taxon>
        <taxon>Magnoliopsida</taxon>
        <taxon>eudicotyledons</taxon>
        <taxon>Gunneridae</taxon>
        <taxon>Pentapetalae</taxon>
        <taxon>rosids</taxon>
        <taxon>malvids</taxon>
        <taxon>Myrtales</taxon>
        <taxon>Melastomataceae</taxon>
        <taxon>Melastomatoideae</taxon>
        <taxon>Melastomateae</taxon>
        <taxon>Melastoma</taxon>
    </lineage>
</organism>
<name>A0ACB9RJ46_9MYRT</name>
<evidence type="ECO:0000313" key="1">
    <source>
        <dbReference type="EMBL" id="KAI4377841.1"/>
    </source>
</evidence>
<keyword evidence="2" id="KW-1185">Reference proteome</keyword>
<sequence>MGRAPCCDKNNVKRGPWSPDEDSVLKSYIETYGTGGNWITLPKKAGLRRCGKSCRLRWLNYLRPDIKHGGFTEEEDEVIYSLYNEIGTRWSVIASRLPGRTDNDVKNYWNTKLKKKLFSSRKTTTMTNPNILSSNYDRGYLAEGPCVPVDLKLQEMTANQTQQFHNKYDTHQALPYYRRTRNDVQPEMCSITSISNSSPAITSVDCKSTTSFCGSMGEGSFCTDHGVQLVWDFINELLVEDETPSCSEDQNDLVQGQVQKLIAESPHVPVKDMPVFGKVKCVPKRPSSVTKEKAENERQSLRHMECSAESAVVKTPACRSWDLIWGIFQLIPSHPTQALVVGVTHEHQSINGLYPCCLLWRDLSISPFPCLDILGQFAEGTDLTFLLSWETSRIPWMDSQFTSLTVLVTSLHAA</sequence>
<proteinExistence type="predicted"/>
<reference evidence="2" key="1">
    <citation type="journal article" date="2023" name="Front. Plant Sci.">
        <title>Chromosomal-level genome assembly of Melastoma candidum provides insights into trichome evolution.</title>
        <authorList>
            <person name="Zhong Y."/>
            <person name="Wu W."/>
            <person name="Sun C."/>
            <person name="Zou P."/>
            <person name="Liu Y."/>
            <person name="Dai S."/>
            <person name="Zhou R."/>
        </authorList>
    </citation>
    <scope>NUCLEOTIDE SEQUENCE [LARGE SCALE GENOMIC DNA]</scope>
</reference>
<comment type="caution">
    <text evidence="1">The sequence shown here is derived from an EMBL/GenBank/DDBJ whole genome shotgun (WGS) entry which is preliminary data.</text>
</comment>
<dbReference type="Proteomes" id="UP001057402">
    <property type="component" value="Chromosome 4"/>
</dbReference>
<evidence type="ECO:0000313" key="2">
    <source>
        <dbReference type="Proteomes" id="UP001057402"/>
    </source>
</evidence>